<reference evidence="3" key="1">
    <citation type="submission" date="2022-05" db="EMBL/GenBank/DDBJ databases">
        <authorList>
            <person name="Sun H.-N."/>
        </authorList>
    </citation>
    <scope>NUCLEOTIDE SEQUENCE</scope>
    <source>
        <strain evidence="3">HB14</strain>
    </source>
</reference>
<dbReference type="InterPro" id="IPR001307">
    <property type="entry name" value="Thiosulphate_STrfase_CS"/>
</dbReference>
<keyword evidence="4" id="KW-1185">Reference proteome</keyword>
<accession>A0A9X2HVG2</accession>
<protein>
    <submittedName>
        <fullName evidence="3">Cyclic nucleotide-binding domain-containing protein</fullName>
    </submittedName>
</protein>
<dbReference type="InterPro" id="IPR014710">
    <property type="entry name" value="RmlC-like_jellyroll"/>
</dbReference>
<feature type="domain" description="Rhodanese" evidence="2">
    <location>
        <begin position="272"/>
        <end position="358"/>
    </location>
</feature>
<dbReference type="SMART" id="SM00100">
    <property type="entry name" value="cNMP"/>
    <property type="match status" value="1"/>
</dbReference>
<evidence type="ECO:0000313" key="3">
    <source>
        <dbReference type="EMBL" id="MCP8898399.1"/>
    </source>
</evidence>
<proteinExistence type="predicted"/>
<feature type="domain" description="Cyclic nucleotide-binding" evidence="1">
    <location>
        <begin position="153"/>
        <end position="255"/>
    </location>
</feature>
<dbReference type="SMART" id="SM00450">
    <property type="entry name" value="RHOD"/>
    <property type="match status" value="1"/>
</dbReference>
<dbReference type="InterPro" id="IPR001763">
    <property type="entry name" value="Rhodanese-like_dom"/>
</dbReference>
<dbReference type="GO" id="GO:0004792">
    <property type="term" value="F:thiosulfate-cyanide sulfurtransferase activity"/>
    <property type="evidence" value="ECO:0007669"/>
    <property type="project" value="InterPro"/>
</dbReference>
<dbReference type="Pfam" id="PF00581">
    <property type="entry name" value="Rhodanese"/>
    <property type="match status" value="1"/>
</dbReference>
<gene>
    <name evidence="3" type="ORF">M6D89_03700</name>
</gene>
<dbReference type="EMBL" id="JAMFTH010000001">
    <property type="protein sequence ID" value="MCP8898399.1"/>
    <property type="molecule type" value="Genomic_DNA"/>
</dbReference>
<dbReference type="Gene3D" id="3.40.250.10">
    <property type="entry name" value="Rhodanese-like domain"/>
    <property type="match status" value="1"/>
</dbReference>
<dbReference type="PROSITE" id="PS50042">
    <property type="entry name" value="CNMP_BINDING_3"/>
    <property type="match status" value="1"/>
</dbReference>
<evidence type="ECO:0000313" key="4">
    <source>
        <dbReference type="Proteomes" id="UP001139319"/>
    </source>
</evidence>
<organism evidence="3 4">
    <name type="scientific">Gilvimarinus xylanilyticus</name>
    <dbReference type="NCBI Taxonomy" id="2944139"/>
    <lineage>
        <taxon>Bacteria</taxon>
        <taxon>Pseudomonadati</taxon>
        <taxon>Pseudomonadota</taxon>
        <taxon>Gammaproteobacteria</taxon>
        <taxon>Cellvibrionales</taxon>
        <taxon>Cellvibrionaceae</taxon>
        <taxon>Gilvimarinus</taxon>
    </lineage>
</organism>
<dbReference type="AlphaFoldDB" id="A0A9X2HVG2"/>
<dbReference type="InterPro" id="IPR050503">
    <property type="entry name" value="cAMP-dep_PK_reg_su-like"/>
</dbReference>
<dbReference type="CDD" id="cd00038">
    <property type="entry name" value="CAP_ED"/>
    <property type="match status" value="1"/>
</dbReference>
<dbReference type="PANTHER" id="PTHR11635">
    <property type="entry name" value="CAMP-DEPENDENT PROTEIN KINASE REGULATORY CHAIN"/>
    <property type="match status" value="1"/>
</dbReference>
<comment type="caution">
    <text evidence="3">The sequence shown here is derived from an EMBL/GenBank/DDBJ whole genome shotgun (WGS) entry which is preliminary data.</text>
</comment>
<dbReference type="InterPro" id="IPR018490">
    <property type="entry name" value="cNMP-bd_dom_sf"/>
</dbReference>
<dbReference type="GO" id="GO:0005829">
    <property type="term" value="C:cytosol"/>
    <property type="evidence" value="ECO:0007669"/>
    <property type="project" value="TreeGrafter"/>
</dbReference>
<dbReference type="InterPro" id="IPR036873">
    <property type="entry name" value="Rhodanese-like_dom_sf"/>
</dbReference>
<dbReference type="SUPFAM" id="SSF52821">
    <property type="entry name" value="Rhodanese/Cell cycle control phosphatase"/>
    <property type="match status" value="1"/>
</dbReference>
<reference evidence="3" key="2">
    <citation type="submission" date="2023-01" db="EMBL/GenBank/DDBJ databases">
        <title>Gilvimarinus xylanilyticus HB14 isolated from Caulerpa lentillifera aquaculture base in Hainan, China.</title>
        <authorList>
            <person name="Zhang Y.-J."/>
        </authorList>
    </citation>
    <scope>NUCLEOTIDE SEQUENCE</scope>
    <source>
        <strain evidence="3">HB14</strain>
    </source>
</reference>
<dbReference type="Proteomes" id="UP001139319">
    <property type="component" value="Unassembled WGS sequence"/>
</dbReference>
<name>A0A9X2HVG2_9GAMM</name>
<dbReference type="SUPFAM" id="SSF51206">
    <property type="entry name" value="cAMP-binding domain-like"/>
    <property type="match status" value="2"/>
</dbReference>
<dbReference type="Pfam" id="PF00027">
    <property type="entry name" value="cNMP_binding"/>
    <property type="match status" value="1"/>
</dbReference>
<dbReference type="InterPro" id="IPR000595">
    <property type="entry name" value="cNMP-bd_dom"/>
</dbReference>
<evidence type="ECO:0000259" key="1">
    <source>
        <dbReference type="PROSITE" id="PS50042"/>
    </source>
</evidence>
<sequence>MELSSPSEHSETLDLQQVKTLVPLKDMGSQHLNVLLDFAKTEYLYSGQTLFNRGSVDECHLYLLYGDLLLEDEAGNERLLKGRSNLLPLVHHRPRRYQATAASDCAVLRFPSDELDKLLTWSQVADYLSSVIARDRDKDEDELWMSRVLQSNLFYKVPPLNVDDIFSEMKAKIVDAGEVILRQGEIGSCCYFIKEGRAEVTRQGATGMETLAQIGPGRCFGEDALVNDAPRNATVTMQTDGVLMCLPKQAFYRLLKSPEVPTQSMLSLPQRDLTSTAIIDVRSDEEYALGHLPGAVNIPLHLLGIKSRLMRLGVHYLCYCNTGRRSRAATHLLRQQGYTVSMLTDAAALFERGDEDSSLETDKNYILREGLAVVGQ</sequence>
<evidence type="ECO:0000259" key="2">
    <source>
        <dbReference type="PROSITE" id="PS50206"/>
    </source>
</evidence>
<dbReference type="CDD" id="cd00158">
    <property type="entry name" value="RHOD"/>
    <property type="match status" value="1"/>
</dbReference>
<dbReference type="Gene3D" id="2.60.120.10">
    <property type="entry name" value="Jelly Rolls"/>
    <property type="match status" value="2"/>
</dbReference>
<dbReference type="PROSITE" id="PS50206">
    <property type="entry name" value="RHODANESE_3"/>
    <property type="match status" value="1"/>
</dbReference>
<dbReference type="GO" id="GO:0005952">
    <property type="term" value="C:cAMP-dependent protein kinase complex"/>
    <property type="evidence" value="ECO:0007669"/>
    <property type="project" value="InterPro"/>
</dbReference>
<dbReference type="PROSITE" id="PS00380">
    <property type="entry name" value="RHODANESE_1"/>
    <property type="match status" value="1"/>
</dbReference>
<dbReference type="PANTHER" id="PTHR11635:SF152">
    <property type="entry name" value="CAMP-DEPENDENT PROTEIN KINASE TYPE I REGULATORY SUBUNIT-RELATED"/>
    <property type="match status" value="1"/>
</dbReference>
<dbReference type="RefSeq" id="WP_253967696.1">
    <property type="nucleotide sequence ID" value="NZ_JAMFTH010000001.1"/>
</dbReference>